<dbReference type="SUPFAM" id="SSF54631">
    <property type="entry name" value="CBS-domain pair"/>
    <property type="match status" value="1"/>
</dbReference>
<dbReference type="Pfam" id="PF03471">
    <property type="entry name" value="CorC_HlyC"/>
    <property type="match status" value="1"/>
</dbReference>
<feature type="domain" description="CBS" evidence="14">
    <location>
        <begin position="227"/>
        <end position="286"/>
    </location>
</feature>
<dbReference type="Pfam" id="PF01595">
    <property type="entry name" value="CNNM"/>
    <property type="match status" value="1"/>
</dbReference>
<reference evidence="16" key="1">
    <citation type="submission" date="2020-10" db="EMBL/GenBank/DDBJ databases">
        <authorList>
            <person name="Gilroy R."/>
        </authorList>
    </citation>
    <scope>NUCLEOTIDE SEQUENCE</scope>
    <source>
        <strain evidence="16">ChiBcec7-5410</strain>
    </source>
</reference>
<dbReference type="PROSITE" id="PS51371">
    <property type="entry name" value="CBS"/>
    <property type="match status" value="2"/>
</dbReference>
<evidence type="ECO:0000313" key="16">
    <source>
        <dbReference type="EMBL" id="HIT94913.1"/>
    </source>
</evidence>
<feature type="transmembrane region" description="Helical" evidence="13">
    <location>
        <begin position="71"/>
        <end position="96"/>
    </location>
</feature>
<comment type="caution">
    <text evidence="16">The sequence shown here is derived from an EMBL/GenBank/DDBJ whole genome shotgun (WGS) entry which is preliminary data.</text>
</comment>
<evidence type="ECO:0000256" key="10">
    <source>
        <dbReference type="PROSITE-ProRule" id="PRU01193"/>
    </source>
</evidence>
<dbReference type="Gene3D" id="3.10.580.10">
    <property type="entry name" value="CBS-domain"/>
    <property type="match status" value="1"/>
</dbReference>
<name>A0A9D1H790_9FIRM</name>
<evidence type="ECO:0000259" key="15">
    <source>
        <dbReference type="PROSITE" id="PS51846"/>
    </source>
</evidence>
<evidence type="ECO:0000256" key="3">
    <source>
        <dbReference type="ARBA" id="ARBA00022475"/>
    </source>
</evidence>
<dbReference type="InterPro" id="IPR036318">
    <property type="entry name" value="FAD-bd_PCMH-like_sf"/>
</dbReference>
<dbReference type="AlphaFoldDB" id="A0A9D1H790"/>
<evidence type="ECO:0000256" key="6">
    <source>
        <dbReference type="ARBA" id="ARBA00022989"/>
    </source>
</evidence>
<dbReference type="FunFam" id="3.10.580.10:FF:000002">
    <property type="entry name" value="Magnesium/cobalt efflux protein CorC"/>
    <property type="match status" value="1"/>
</dbReference>
<feature type="transmembrane region" description="Helical" evidence="13">
    <location>
        <begin position="108"/>
        <end position="128"/>
    </location>
</feature>
<dbReference type="SMART" id="SM01091">
    <property type="entry name" value="CorC_HlyC"/>
    <property type="match status" value="1"/>
</dbReference>
<dbReference type="SMART" id="SM00116">
    <property type="entry name" value="CBS"/>
    <property type="match status" value="2"/>
</dbReference>
<keyword evidence="4 10" id="KW-0812">Transmembrane</keyword>
<dbReference type="EMBL" id="DVLW01000191">
    <property type="protein sequence ID" value="HIT94913.1"/>
    <property type="molecule type" value="Genomic_DNA"/>
</dbReference>
<keyword evidence="7 9" id="KW-0129">CBS domain</keyword>
<evidence type="ECO:0000256" key="12">
    <source>
        <dbReference type="SAM" id="MobiDB-lite"/>
    </source>
</evidence>
<dbReference type="CDD" id="cd04590">
    <property type="entry name" value="CBS_pair_CorC_HlyC_assoc"/>
    <property type="match status" value="1"/>
</dbReference>
<feature type="domain" description="CBS" evidence="14">
    <location>
        <begin position="298"/>
        <end position="355"/>
    </location>
</feature>
<gene>
    <name evidence="16" type="ORF">IAC43_06975</name>
</gene>
<dbReference type="InterPro" id="IPR046342">
    <property type="entry name" value="CBS_dom_sf"/>
</dbReference>
<feature type="transmembrane region" description="Helical" evidence="13">
    <location>
        <begin position="9"/>
        <end position="31"/>
    </location>
</feature>
<evidence type="ECO:0000256" key="2">
    <source>
        <dbReference type="ARBA" id="ARBA00006337"/>
    </source>
</evidence>
<accession>A0A9D1H790</accession>
<evidence type="ECO:0000256" key="11">
    <source>
        <dbReference type="SAM" id="Coils"/>
    </source>
</evidence>
<evidence type="ECO:0000313" key="17">
    <source>
        <dbReference type="Proteomes" id="UP000824160"/>
    </source>
</evidence>
<evidence type="ECO:0000256" key="5">
    <source>
        <dbReference type="ARBA" id="ARBA00022737"/>
    </source>
</evidence>
<dbReference type="Proteomes" id="UP000824160">
    <property type="component" value="Unassembled WGS sequence"/>
</dbReference>
<dbReference type="InterPro" id="IPR002550">
    <property type="entry name" value="CNNM"/>
</dbReference>
<evidence type="ECO:0000256" key="8">
    <source>
        <dbReference type="ARBA" id="ARBA00023136"/>
    </source>
</evidence>
<keyword evidence="6 10" id="KW-1133">Transmembrane helix</keyword>
<keyword evidence="8 10" id="KW-0472">Membrane</keyword>
<keyword evidence="5" id="KW-0677">Repeat</keyword>
<evidence type="ECO:0000256" key="4">
    <source>
        <dbReference type="ARBA" id="ARBA00022692"/>
    </source>
</evidence>
<evidence type="ECO:0000259" key="14">
    <source>
        <dbReference type="PROSITE" id="PS51371"/>
    </source>
</evidence>
<dbReference type="InterPro" id="IPR000644">
    <property type="entry name" value="CBS_dom"/>
</dbReference>
<evidence type="ECO:0000256" key="7">
    <source>
        <dbReference type="ARBA" id="ARBA00023122"/>
    </source>
</evidence>
<evidence type="ECO:0000256" key="13">
    <source>
        <dbReference type="SAM" id="Phobius"/>
    </source>
</evidence>
<dbReference type="InterPro" id="IPR005170">
    <property type="entry name" value="Transptr-assoc_dom"/>
</dbReference>
<dbReference type="PROSITE" id="PS51846">
    <property type="entry name" value="CNNM"/>
    <property type="match status" value="1"/>
</dbReference>
<feature type="domain" description="CNNM transmembrane" evidence="15">
    <location>
        <begin position="3"/>
        <end position="208"/>
    </location>
</feature>
<evidence type="ECO:0000256" key="9">
    <source>
        <dbReference type="PROSITE-ProRule" id="PRU00703"/>
    </source>
</evidence>
<reference evidence="16" key="2">
    <citation type="journal article" date="2021" name="PeerJ">
        <title>Extensive microbial diversity within the chicken gut microbiome revealed by metagenomics and culture.</title>
        <authorList>
            <person name="Gilroy R."/>
            <person name="Ravi A."/>
            <person name="Getino M."/>
            <person name="Pursley I."/>
            <person name="Horton D.L."/>
            <person name="Alikhan N.F."/>
            <person name="Baker D."/>
            <person name="Gharbi K."/>
            <person name="Hall N."/>
            <person name="Watson M."/>
            <person name="Adriaenssens E.M."/>
            <person name="Foster-Nyarko E."/>
            <person name="Jarju S."/>
            <person name="Secka A."/>
            <person name="Antonio M."/>
            <person name="Oren A."/>
            <person name="Chaudhuri R.R."/>
            <person name="La Ragione R."/>
            <person name="Hildebrand F."/>
            <person name="Pallen M.J."/>
        </authorList>
    </citation>
    <scope>NUCLEOTIDE SEQUENCE</scope>
    <source>
        <strain evidence="16">ChiBcec7-5410</strain>
    </source>
</reference>
<proteinExistence type="inferred from homology"/>
<dbReference type="InterPro" id="IPR016169">
    <property type="entry name" value="FAD-bd_PCMH_sub2"/>
</dbReference>
<dbReference type="Gene3D" id="3.30.465.10">
    <property type="match status" value="1"/>
</dbReference>
<dbReference type="PROSITE" id="PS51257">
    <property type="entry name" value="PROKAR_LIPOPROTEIN"/>
    <property type="match status" value="1"/>
</dbReference>
<dbReference type="Pfam" id="PF00571">
    <property type="entry name" value="CBS"/>
    <property type="match status" value="2"/>
</dbReference>
<protein>
    <submittedName>
        <fullName evidence="16">HlyC/CorC family transporter</fullName>
    </submittedName>
</protein>
<dbReference type="GO" id="GO:0050660">
    <property type="term" value="F:flavin adenine dinucleotide binding"/>
    <property type="evidence" value="ECO:0007669"/>
    <property type="project" value="InterPro"/>
</dbReference>
<organism evidence="16 17">
    <name type="scientific">Candidatus Faecivivens stercoripullorum</name>
    <dbReference type="NCBI Taxonomy" id="2840805"/>
    <lineage>
        <taxon>Bacteria</taxon>
        <taxon>Bacillati</taxon>
        <taxon>Bacillota</taxon>
        <taxon>Clostridia</taxon>
        <taxon>Eubacteriales</taxon>
        <taxon>Oscillospiraceae</taxon>
        <taxon>Oscillospiraceae incertae sedis</taxon>
        <taxon>Candidatus Faecivivens</taxon>
    </lineage>
</organism>
<dbReference type="SUPFAM" id="SSF56176">
    <property type="entry name" value="FAD-binding/transporter-associated domain-like"/>
    <property type="match status" value="1"/>
</dbReference>
<sequence>MILDDGRTWLILILVVALILSCYISAVLSAVTHLSDVTLHDKAEDGDAKAVLLDRLMHKTHFLDSVRTLSSFFGCITTLVSGWLLYGIFFELFAGIWHGLSVGLLRGITYLAAALVTSICFIIVVRKIPGRLGKKHADPFAFHCVSATRWLVGVFYPLCGLIRVVSRWIGKLFGIGREAENEQETVTEEDIRLMVDTGGEMGTIEKSQQEMIENIFEFDDNTAGDVMTHRTDVAAVEDTANVAQVASLAVETGFSRLPVYQKNLDNIIGVIYAKDLLKLVADKAAIGQDLSQMPVTDYIRPVIYVPESAGCRALFAKFKATKTHIAVVVDEYGGTAGLVCMEDILESIVGDIEDEYDEQEEEVSRLKENEFMFDGTIDLSDVGELLDIEFPEDEDFDTLGGFITHTLGYIPDEGTTPYIDFDGWRFTVVIVDDRRIEKVRAAHTPFTPVEKDDDSEEQKNPESKEEKSDEKTA</sequence>
<dbReference type="PANTHER" id="PTHR22777">
    <property type="entry name" value="HEMOLYSIN-RELATED"/>
    <property type="match status" value="1"/>
</dbReference>
<keyword evidence="3" id="KW-1003">Cell membrane</keyword>
<evidence type="ECO:0000256" key="1">
    <source>
        <dbReference type="ARBA" id="ARBA00004651"/>
    </source>
</evidence>
<comment type="subcellular location">
    <subcellularLocation>
        <location evidence="1">Cell membrane</location>
        <topology evidence="1">Multi-pass membrane protein</topology>
    </subcellularLocation>
</comment>
<dbReference type="PANTHER" id="PTHR22777:SF32">
    <property type="entry name" value="UPF0053 INNER MEMBRANE PROTEIN YFJD"/>
    <property type="match status" value="1"/>
</dbReference>
<dbReference type="InterPro" id="IPR044751">
    <property type="entry name" value="Ion_transp-like_CBS"/>
</dbReference>
<comment type="similarity">
    <text evidence="2">Belongs to the UPF0053 family.</text>
</comment>
<feature type="coiled-coil region" evidence="11">
    <location>
        <begin position="342"/>
        <end position="369"/>
    </location>
</feature>
<dbReference type="GO" id="GO:0005886">
    <property type="term" value="C:plasma membrane"/>
    <property type="evidence" value="ECO:0007669"/>
    <property type="project" value="UniProtKB-SubCell"/>
</dbReference>
<feature type="compositionally biased region" description="Basic and acidic residues" evidence="12">
    <location>
        <begin position="457"/>
        <end position="473"/>
    </location>
</feature>
<feature type="region of interest" description="Disordered" evidence="12">
    <location>
        <begin position="441"/>
        <end position="473"/>
    </location>
</feature>
<keyword evidence="11" id="KW-0175">Coiled coil</keyword>